<dbReference type="Proteomes" id="UP000218896">
    <property type="component" value="Unassembled WGS sequence"/>
</dbReference>
<evidence type="ECO:0000256" key="8">
    <source>
        <dbReference type="ARBA" id="ARBA00050547"/>
    </source>
</evidence>
<dbReference type="Pfam" id="PF03807">
    <property type="entry name" value="F420_oxidored"/>
    <property type="match status" value="1"/>
</dbReference>
<feature type="domain" description="Pyrroline-5-carboxylate reductase catalytic N-terminal" evidence="13">
    <location>
        <begin position="10"/>
        <end position="104"/>
    </location>
</feature>
<evidence type="ECO:0000256" key="3">
    <source>
        <dbReference type="ARBA" id="ARBA00022490"/>
    </source>
</evidence>
<dbReference type="SUPFAM" id="SSF48179">
    <property type="entry name" value="6-phosphogluconate dehydrogenase C-terminal domain-like"/>
    <property type="match status" value="1"/>
</dbReference>
<dbReference type="InterPro" id="IPR029036">
    <property type="entry name" value="P5CR_dimer"/>
</dbReference>
<sequence>MQQDPQQPAISFIGAGNMARAILGGLVANGYDPSRIWASAPEDKHLQSLRDDFGIYTTTDNRHCASQADILILAVKPQIMAEACQDIASVVQNTRPLAVSIAAGLDSETIGNWLGGDVPMVRCMPNTPSLVGKGATALYATDGVSREQRDTVTDIFSSIGLAVWLEQEEEMHAVTALSGSGPAYCYLLVESMEAAAIDAGVHPDTARQLAIQTMAGAAEMCSRGDEAPDQLRRNVMSPGGTTEQAVDALEKGGLRDIVKKAFNAAKTRSAELSEQLKKAL</sequence>
<evidence type="ECO:0000313" key="15">
    <source>
        <dbReference type="EMBL" id="PAU82329.1"/>
    </source>
</evidence>
<comment type="similarity">
    <text evidence="2 10">Belongs to the pyrroline-5-carboxylate reductase family.</text>
</comment>
<gene>
    <name evidence="10" type="primary">proC</name>
    <name evidence="15" type="ORF">CK501_04055</name>
</gene>
<evidence type="ECO:0000256" key="1">
    <source>
        <dbReference type="ARBA" id="ARBA00005205"/>
    </source>
</evidence>
<reference evidence="15 16" key="1">
    <citation type="submission" date="2017-08" db="EMBL/GenBank/DDBJ databases">
        <title>Halovibrio sewagensis sp. nov., isolated from wastewater of high salinity.</title>
        <authorList>
            <person name="Dong X."/>
            <person name="Zhang G."/>
        </authorList>
    </citation>
    <scope>NUCLEOTIDE SEQUENCE [LARGE SCALE GENOMIC DNA]</scope>
    <source>
        <strain evidence="15 16">YL5-2</strain>
    </source>
</reference>
<name>A0A2A2FCI5_9GAMM</name>
<dbReference type="RefSeq" id="WP_095616423.1">
    <property type="nucleotide sequence ID" value="NZ_NSKD01000001.1"/>
</dbReference>
<evidence type="ECO:0000256" key="9">
    <source>
        <dbReference type="ARBA" id="ARBA00052690"/>
    </source>
</evidence>
<keyword evidence="7 10" id="KW-0560">Oxidoreductase</keyword>
<keyword evidence="16" id="KW-1185">Reference proteome</keyword>
<evidence type="ECO:0000259" key="14">
    <source>
        <dbReference type="Pfam" id="PF14748"/>
    </source>
</evidence>
<evidence type="ECO:0000256" key="7">
    <source>
        <dbReference type="ARBA" id="ARBA00023002"/>
    </source>
</evidence>
<proteinExistence type="inferred from homology"/>
<dbReference type="PANTHER" id="PTHR11645:SF0">
    <property type="entry name" value="PYRROLINE-5-CARBOXYLATE REDUCTASE 3"/>
    <property type="match status" value="1"/>
</dbReference>
<dbReference type="PIRSF" id="PIRSF000193">
    <property type="entry name" value="Pyrrol-5-carb_rd"/>
    <property type="match status" value="1"/>
</dbReference>
<dbReference type="HAMAP" id="MF_01925">
    <property type="entry name" value="P5C_reductase"/>
    <property type="match status" value="1"/>
</dbReference>
<dbReference type="EMBL" id="NSKD01000001">
    <property type="protein sequence ID" value="PAU82329.1"/>
    <property type="molecule type" value="Genomic_DNA"/>
</dbReference>
<keyword evidence="6 10" id="KW-0521">NADP</keyword>
<protein>
    <recommendedName>
        <fullName evidence="10 11">Pyrroline-5-carboxylate reductase</fullName>
        <shortName evidence="10">P5C reductase</shortName>
        <shortName evidence="10">P5CR</shortName>
        <ecNumber evidence="10 11">1.5.1.2</ecNumber>
    </recommendedName>
    <alternativeName>
        <fullName evidence="10">PCA reductase</fullName>
    </alternativeName>
</protein>
<dbReference type="InterPro" id="IPR000304">
    <property type="entry name" value="Pyrroline-COOH_reductase"/>
</dbReference>
<comment type="catalytic activity">
    <reaction evidence="9 10">
        <text>L-proline + NADP(+) = (S)-1-pyrroline-5-carboxylate + NADPH + 2 H(+)</text>
        <dbReference type="Rhea" id="RHEA:14109"/>
        <dbReference type="ChEBI" id="CHEBI:15378"/>
        <dbReference type="ChEBI" id="CHEBI:17388"/>
        <dbReference type="ChEBI" id="CHEBI:57783"/>
        <dbReference type="ChEBI" id="CHEBI:58349"/>
        <dbReference type="ChEBI" id="CHEBI:60039"/>
        <dbReference type="EC" id="1.5.1.2"/>
    </reaction>
</comment>
<keyword evidence="5 10" id="KW-0641">Proline biosynthesis</keyword>
<evidence type="ECO:0000256" key="12">
    <source>
        <dbReference type="PIRSR" id="PIRSR000193-1"/>
    </source>
</evidence>
<dbReference type="InterPro" id="IPR008927">
    <property type="entry name" value="6-PGluconate_DH-like_C_sf"/>
</dbReference>
<comment type="catalytic activity">
    <reaction evidence="8 10">
        <text>L-proline + NAD(+) = (S)-1-pyrroline-5-carboxylate + NADH + 2 H(+)</text>
        <dbReference type="Rhea" id="RHEA:14105"/>
        <dbReference type="ChEBI" id="CHEBI:15378"/>
        <dbReference type="ChEBI" id="CHEBI:17388"/>
        <dbReference type="ChEBI" id="CHEBI:57540"/>
        <dbReference type="ChEBI" id="CHEBI:57945"/>
        <dbReference type="ChEBI" id="CHEBI:60039"/>
        <dbReference type="EC" id="1.5.1.2"/>
    </reaction>
</comment>
<feature type="domain" description="Pyrroline-5-carboxylate reductase dimerisation" evidence="14">
    <location>
        <begin position="168"/>
        <end position="272"/>
    </location>
</feature>
<organism evidence="15 16">
    <name type="scientific">Halovibrio salipaludis</name>
    <dbReference type="NCBI Taxonomy" id="2032626"/>
    <lineage>
        <taxon>Bacteria</taxon>
        <taxon>Pseudomonadati</taxon>
        <taxon>Pseudomonadota</taxon>
        <taxon>Gammaproteobacteria</taxon>
        <taxon>Oceanospirillales</taxon>
        <taxon>Halomonadaceae</taxon>
        <taxon>Halovibrio</taxon>
    </lineage>
</organism>
<dbReference type="SUPFAM" id="SSF51735">
    <property type="entry name" value="NAD(P)-binding Rossmann-fold domains"/>
    <property type="match status" value="1"/>
</dbReference>
<evidence type="ECO:0000256" key="6">
    <source>
        <dbReference type="ARBA" id="ARBA00022857"/>
    </source>
</evidence>
<dbReference type="NCBIfam" id="TIGR00112">
    <property type="entry name" value="proC"/>
    <property type="match status" value="1"/>
</dbReference>
<evidence type="ECO:0000256" key="5">
    <source>
        <dbReference type="ARBA" id="ARBA00022650"/>
    </source>
</evidence>
<comment type="function">
    <text evidence="10">Catalyzes the reduction of 1-pyrroline-5-carboxylate (PCA) to L-proline.</text>
</comment>
<dbReference type="FunFam" id="3.40.50.720:FF:000105">
    <property type="entry name" value="Pyrroline-5-carboxylate reductase"/>
    <property type="match status" value="1"/>
</dbReference>
<comment type="caution">
    <text evidence="15">The sequence shown here is derived from an EMBL/GenBank/DDBJ whole genome shotgun (WGS) entry which is preliminary data.</text>
</comment>
<dbReference type="InterPro" id="IPR028939">
    <property type="entry name" value="P5C_Rdtase_cat_N"/>
</dbReference>
<dbReference type="GO" id="GO:0005737">
    <property type="term" value="C:cytoplasm"/>
    <property type="evidence" value="ECO:0007669"/>
    <property type="project" value="UniProtKB-SubCell"/>
</dbReference>
<feature type="binding site" evidence="12">
    <location>
        <position position="61"/>
    </location>
    <ligand>
        <name>NADPH</name>
        <dbReference type="ChEBI" id="CHEBI:57783"/>
    </ligand>
</feature>
<dbReference type="InterPro" id="IPR036291">
    <property type="entry name" value="NAD(P)-bd_dom_sf"/>
</dbReference>
<dbReference type="GO" id="GO:0055129">
    <property type="term" value="P:L-proline biosynthetic process"/>
    <property type="evidence" value="ECO:0007669"/>
    <property type="project" value="UniProtKB-UniRule"/>
</dbReference>
<keyword evidence="3 10" id="KW-0963">Cytoplasm</keyword>
<dbReference type="Gene3D" id="1.10.3730.10">
    <property type="entry name" value="ProC C-terminal domain-like"/>
    <property type="match status" value="1"/>
</dbReference>
<dbReference type="Gene3D" id="3.40.50.720">
    <property type="entry name" value="NAD(P)-binding Rossmann-like Domain"/>
    <property type="match status" value="1"/>
</dbReference>
<feature type="binding site" evidence="12">
    <location>
        <begin position="74"/>
        <end position="77"/>
    </location>
    <ligand>
        <name>NADP(+)</name>
        <dbReference type="ChEBI" id="CHEBI:58349"/>
    </ligand>
</feature>
<evidence type="ECO:0000259" key="13">
    <source>
        <dbReference type="Pfam" id="PF03807"/>
    </source>
</evidence>
<accession>A0A2A2FCI5</accession>
<evidence type="ECO:0000256" key="2">
    <source>
        <dbReference type="ARBA" id="ARBA00005525"/>
    </source>
</evidence>
<dbReference type="UniPathway" id="UPA00098">
    <property type="reaction ID" value="UER00361"/>
</dbReference>
<dbReference type="EC" id="1.5.1.2" evidence="10 11"/>
<dbReference type="PANTHER" id="PTHR11645">
    <property type="entry name" value="PYRROLINE-5-CARBOXYLATE REDUCTASE"/>
    <property type="match status" value="1"/>
</dbReference>
<comment type="pathway">
    <text evidence="1 10">Amino-acid biosynthesis; L-proline biosynthesis; L-proline from L-glutamate 5-semialdehyde: step 1/1.</text>
</comment>
<evidence type="ECO:0000256" key="10">
    <source>
        <dbReference type="HAMAP-Rule" id="MF_01925"/>
    </source>
</evidence>
<evidence type="ECO:0000256" key="4">
    <source>
        <dbReference type="ARBA" id="ARBA00022605"/>
    </source>
</evidence>
<dbReference type="GO" id="GO:0004735">
    <property type="term" value="F:pyrroline-5-carboxylate reductase activity"/>
    <property type="evidence" value="ECO:0007669"/>
    <property type="project" value="UniProtKB-UniRule"/>
</dbReference>
<feature type="binding site" evidence="12">
    <location>
        <begin position="13"/>
        <end position="18"/>
    </location>
    <ligand>
        <name>NADP(+)</name>
        <dbReference type="ChEBI" id="CHEBI:58349"/>
    </ligand>
</feature>
<keyword evidence="4 10" id="KW-0028">Amino-acid biosynthesis</keyword>
<evidence type="ECO:0000313" key="16">
    <source>
        <dbReference type="Proteomes" id="UP000218896"/>
    </source>
</evidence>
<dbReference type="AlphaFoldDB" id="A0A2A2FCI5"/>
<dbReference type="OrthoDB" id="9805754at2"/>
<evidence type="ECO:0000256" key="11">
    <source>
        <dbReference type="NCBIfam" id="TIGR00112"/>
    </source>
</evidence>
<comment type="subcellular location">
    <subcellularLocation>
        <location evidence="10">Cytoplasm</location>
    </subcellularLocation>
</comment>
<dbReference type="FunFam" id="1.10.3730.10:FF:000001">
    <property type="entry name" value="Pyrroline-5-carboxylate reductase"/>
    <property type="match status" value="1"/>
</dbReference>
<dbReference type="Pfam" id="PF14748">
    <property type="entry name" value="P5CR_dimer"/>
    <property type="match status" value="1"/>
</dbReference>